<comment type="caution">
    <text evidence="2">The sequence shown here is derived from an EMBL/GenBank/DDBJ whole genome shotgun (WGS) entry which is preliminary data.</text>
</comment>
<comment type="similarity">
    <text evidence="1">Belongs to the 'GDSL' lipolytic enzyme family.</text>
</comment>
<dbReference type="Gene3D" id="3.40.50.1110">
    <property type="entry name" value="SGNH hydrolase"/>
    <property type="match status" value="1"/>
</dbReference>
<reference evidence="2 3" key="1">
    <citation type="submission" date="2024-03" db="EMBL/GenBank/DDBJ databases">
        <authorList>
            <person name="Martinez-Hernandez J."/>
        </authorList>
    </citation>
    <scope>NUCLEOTIDE SEQUENCE [LARGE SCALE GENOMIC DNA]</scope>
</reference>
<evidence type="ECO:0000256" key="1">
    <source>
        <dbReference type="ARBA" id="ARBA00008668"/>
    </source>
</evidence>
<evidence type="ECO:0008006" key="4">
    <source>
        <dbReference type="Google" id="ProtNLM"/>
    </source>
</evidence>
<dbReference type="InterPro" id="IPR050592">
    <property type="entry name" value="GDSL_lipolytic_enzyme"/>
</dbReference>
<protein>
    <recommendedName>
        <fullName evidence="4">GDSL esterase/lipase</fullName>
    </recommendedName>
</protein>
<dbReference type="PANTHER" id="PTHR45642:SF52">
    <property type="entry name" value="GDSL-LIKE LIPASE_ACYLHYDROLASE"/>
    <property type="match status" value="1"/>
</dbReference>
<evidence type="ECO:0000313" key="3">
    <source>
        <dbReference type="Proteomes" id="UP001497480"/>
    </source>
</evidence>
<dbReference type="GO" id="GO:0005576">
    <property type="term" value="C:extracellular region"/>
    <property type="evidence" value="ECO:0007669"/>
    <property type="project" value="TreeGrafter"/>
</dbReference>
<accession>A0AAV1Y433</accession>
<name>A0AAV1Y433_LUPLU</name>
<dbReference type="Pfam" id="PF00657">
    <property type="entry name" value="Lipase_GDSL"/>
    <property type="match status" value="1"/>
</dbReference>
<dbReference type="EMBL" id="CAXHTB010000021">
    <property type="protein sequence ID" value="CAL0328688.1"/>
    <property type="molecule type" value="Genomic_DNA"/>
</dbReference>
<organism evidence="2 3">
    <name type="scientific">Lupinus luteus</name>
    <name type="common">European yellow lupine</name>
    <dbReference type="NCBI Taxonomy" id="3873"/>
    <lineage>
        <taxon>Eukaryota</taxon>
        <taxon>Viridiplantae</taxon>
        <taxon>Streptophyta</taxon>
        <taxon>Embryophyta</taxon>
        <taxon>Tracheophyta</taxon>
        <taxon>Spermatophyta</taxon>
        <taxon>Magnoliopsida</taxon>
        <taxon>eudicotyledons</taxon>
        <taxon>Gunneridae</taxon>
        <taxon>Pentapetalae</taxon>
        <taxon>rosids</taxon>
        <taxon>fabids</taxon>
        <taxon>Fabales</taxon>
        <taxon>Fabaceae</taxon>
        <taxon>Papilionoideae</taxon>
        <taxon>50 kb inversion clade</taxon>
        <taxon>genistoids sensu lato</taxon>
        <taxon>core genistoids</taxon>
        <taxon>Genisteae</taxon>
        <taxon>Lupinus</taxon>
    </lineage>
</organism>
<dbReference type="InterPro" id="IPR001087">
    <property type="entry name" value="GDSL"/>
</dbReference>
<dbReference type="Proteomes" id="UP001497480">
    <property type="component" value="Unassembled WGS sequence"/>
</dbReference>
<sequence length="273" mass="31143">MAYRCRRLEEGWRNDHDTSLIMLTISLKDSNRILSLYDQLNLFKEYKAKLAESVGQEKANEIVAKSLYIVSAGNNDIAITYTRLTRRMPFNEYAGLLVDWTATFAKDLYELGARHLWVFSALPLGCMPIGRSLVGGKQCNGIWNEFATEYNTLLQQNITSFKTATPDYDLQYIDIFNSLNNIVQSYAQLGYESPVNCCGGKSFGLGELCSALTGTCKNSSKHVFWDFAHPTQRTYEILVDEMVKKHKKEKEVVSQNKFSDYFIEICILKVGQR</sequence>
<evidence type="ECO:0000313" key="2">
    <source>
        <dbReference type="EMBL" id="CAL0328688.1"/>
    </source>
</evidence>
<proteinExistence type="inferred from homology"/>
<dbReference type="PANTHER" id="PTHR45642">
    <property type="entry name" value="GDSL ESTERASE/LIPASE EXL3"/>
    <property type="match status" value="1"/>
</dbReference>
<gene>
    <name evidence="2" type="ORF">LLUT_LOCUS29748</name>
</gene>
<keyword evidence="3" id="KW-1185">Reference proteome</keyword>
<dbReference type="SUPFAM" id="SSF52266">
    <property type="entry name" value="SGNH hydrolase"/>
    <property type="match status" value="1"/>
</dbReference>
<dbReference type="GO" id="GO:0016788">
    <property type="term" value="F:hydrolase activity, acting on ester bonds"/>
    <property type="evidence" value="ECO:0007669"/>
    <property type="project" value="InterPro"/>
</dbReference>
<dbReference type="InterPro" id="IPR036514">
    <property type="entry name" value="SGNH_hydro_sf"/>
</dbReference>
<dbReference type="AlphaFoldDB" id="A0AAV1Y433"/>